<gene>
    <name evidence="3" type="ORF">V9T40_001536</name>
</gene>
<feature type="compositionally biased region" description="Polar residues" evidence="1">
    <location>
        <begin position="95"/>
        <end position="108"/>
    </location>
</feature>
<feature type="compositionally biased region" description="Polar residues" evidence="1">
    <location>
        <begin position="183"/>
        <end position="193"/>
    </location>
</feature>
<evidence type="ECO:0000313" key="4">
    <source>
        <dbReference type="Proteomes" id="UP001367676"/>
    </source>
</evidence>
<feature type="chain" id="PRO_5042959988" evidence="2">
    <location>
        <begin position="22"/>
        <end position="213"/>
    </location>
</feature>
<evidence type="ECO:0000256" key="1">
    <source>
        <dbReference type="SAM" id="MobiDB-lite"/>
    </source>
</evidence>
<reference evidence="3 4" key="1">
    <citation type="submission" date="2024-03" db="EMBL/GenBank/DDBJ databases">
        <title>Adaptation during the transition from Ophiocordyceps entomopathogen to insect associate is accompanied by gene loss and intensified selection.</title>
        <authorList>
            <person name="Ward C.M."/>
            <person name="Onetto C.A."/>
            <person name="Borneman A.R."/>
        </authorList>
    </citation>
    <scope>NUCLEOTIDE SEQUENCE [LARGE SCALE GENOMIC DNA]</scope>
    <source>
        <strain evidence="3">AWRI1</strain>
        <tissue evidence="3">Single Adult Female</tissue>
    </source>
</reference>
<accession>A0AAN9TKE2</accession>
<proteinExistence type="predicted"/>
<evidence type="ECO:0000313" key="3">
    <source>
        <dbReference type="EMBL" id="KAK7595103.1"/>
    </source>
</evidence>
<dbReference type="EMBL" id="JBBCAQ010000019">
    <property type="protein sequence ID" value="KAK7595103.1"/>
    <property type="molecule type" value="Genomic_DNA"/>
</dbReference>
<feature type="region of interest" description="Disordered" evidence="1">
    <location>
        <begin position="49"/>
        <end position="213"/>
    </location>
</feature>
<keyword evidence="2" id="KW-0732">Signal</keyword>
<protein>
    <submittedName>
        <fullName evidence="3">Uncharacterized protein</fullName>
    </submittedName>
</protein>
<feature type="compositionally biased region" description="Basic residues" evidence="1">
    <location>
        <begin position="158"/>
        <end position="167"/>
    </location>
</feature>
<name>A0AAN9TKE2_9HEMI</name>
<dbReference type="Proteomes" id="UP001367676">
    <property type="component" value="Unassembled WGS sequence"/>
</dbReference>
<comment type="caution">
    <text evidence="3">The sequence shown here is derived from an EMBL/GenBank/DDBJ whole genome shotgun (WGS) entry which is preliminary data.</text>
</comment>
<dbReference type="AlphaFoldDB" id="A0AAN9TKE2"/>
<feature type="compositionally biased region" description="Polar residues" evidence="1">
    <location>
        <begin position="203"/>
        <end position="213"/>
    </location>
</feature>
<organism evidence="3 4">
    <name type="scientific">Parthenolecanium corni</name>
    <dbReference type="NCBI Taxonomy" id="536013"/>
    <lineage>
        <taxon>Eukaryota</taxon>
        <taxon>Metazoa</taxon>
        <taxon>Ecdysozoa</taxon>
        <taxon>Arthropoda</taxon>
        <taxon>Hexapoda</taxon>
        <taxon>Insecta</taxon>
        <taxon>Pterygota</taxon>
        <taxon>Neoptera</taxon>
        <taxon>Paraneoptera</taxon>
        <taxon>Hemiptera</taxon>
        <taxon>Sternorrhyncha</taxon>
        <taxon>Coccoidea</taxon>
        <taxon>Coccidae</taxon>
        <taxon>Parthenolecanium</taxon>
    </lineage>
</organism>
<feature type="compositionally biased region" description="Polar residues" evidence="1">
    <location>
        <begin position="55"/>
        <end position="67"/>
    </location>
</feature>
<keyword evidence="4" id="KW-1185">Reference proteome</keyword>
<evidence type="ECO:0000256" key="2">
    <source>
        <dbReference type="SAM" id="SignalP"/>
    </source>
</evidence>
<feature type="signal peptide" evidence="2">
    <location>
        <begin position="1"/>
        <end position="21"/>
    </location>
</feature>
<sequence>MKVSSALILVLSSVVVIGTTASIQEFNSTTVATSGTPKSRRQIQWIQDDGEPLSTAASNDATLSTTTREPKSRRQIQFIHDDGEPTTHKPKSPREIQSSNDATLSTTTREPKSRRQIQFIHDDGEPTTHKPKSPREIQSLQDEPLSAAAAGFADSTRRPKPSPRPRPRPPTPWRPNKLVGRSDQFSITSSSLKPRSAAASNKALRTNSTTGKP</sequence>